<gene>
    <name evidence="8" type="ORF">METZ01_LOCUS178576</name>
</gene>
<sequence length="520" mass="56662">MSERLLSASICLLLLTSMAPTVAAVGPSDSVIWGISYDWANYENDIEEITGIDTNAANEDLEAAADYAGFLLESDQVISGMTQFFIESWDDDETVEITDTNGDTHEVTKRVTELTIRHGNLGDMGFTAAWTDENESIDIWMSASTEQLFVIDAVYTEYVDAELMVYGGDLDMSGEFALESNMEFNLQVIAADEVLAPELGMGFSVSFEIPSINSQWRTDEPLDYLHHLSEEPTGDSNDSTDNGSVGDEYQSGLIEGDFSTITGYSMMLSIEGIPAEDFDINLDAFNVQLSDSIPGQGIFSEEMNVLSGAAWDWECPPVGGVENVNINPSSNGTVSAQCGLAPPISMGMASMMAISMMSALDSGVQELFSAIEEQVGAWMEEIAPEEDTFVCDNGEEIPAEWENDGEIDCEDGSDENESGGGGTYTCDNGQVIPEAWVNDGEEDCEDGSDEDGSEDVFQKYIDMFEALNNSNLEKTMEAFGEKLEELMEDNDPSEPLANLDDMCPIMFWDTSNSRVLGMAL</sequence>
<evidence type="ECO:0000256" key="1">
    <source>
        <dbReference type="ARBA" id="ARBA00004167"/>
    </source>
</evidence>
<feature type="region of interest" description="Disordered" evidence="7">
    <location>
        <begin position="227"/>
        <end position="247"/>
    </location>
</feature>
<name>A0A382CIT0_9ZZZZ</name>
<proteinExistence type="predicted"/>
<keyword evidence="2" id="KW-0812">Transmembrane</keyword>
<feature type="compositionally biased region" description="Acidic residues" evidence="7">
    <location>
        <begin position="404"/>
        <end position="417"/>
    </location>
</feature>
<dbReference type="GO" id="GO:0005886">
    <property type="term" value="C:plasma membrane"/>
    <property type="evidence" value="ECO:0007669"/>
    <property type="project" value="TreeGrafter"/>
</dbReference>
<evidence type="ECO:0000256" key="2">
    <source>
        <dbReference type="ARBA" id="ARBA00022692"/>
    </source>
</evidence>
<comment type="subcellular location">
    <subcellularLocation>
        <location evidence="1">Membrane</location>
        <topology evidence="1">Single-pass membrane protein</topology>
    </subcellularLocation>
</comment>
<feature type="non-terminal residue" evidence="8">
    <location>
        <position position="520"/>
    </location>
</feature>
<protein>
    <submittedName>
        <fullName evidence="8">Uncharacterized protein</fullName>
    </submittedName>
</protein>
<evidence type="ECO:0000256" key="5">
    <source>
        <dbReference type="ARBA" id="ARBA00023136"/>
    </source>
</evidence>
<dbReference type="SMART" id="SM00192">
    <property type="entry name" value="LDLa"/>
    <property type="match status" value="2"/>
</dbReference>
<dbReference type="SUPFAM" id="SSF57424">
    <property type="entry name" value="LDL receptor-like module"/>
    <property type="match status" value="2"/>
</dbReference>
<reference evidence="8" key="1">
    <citation type="submission" date="2018-05" db="EMBL/GenBank/DDBJ databases">
        <authorList>
            <person name="Lanie J.A."/>
            <person name="Ng W.-L."/>
            <person name="Kazmierczak K.M."/>
            <person name="Andrzejewski T.M."/>
            <person name="Davidsen T.M."/>
            <person name="Wayne K.J."/>
            <person name="Tettelin H."/>
            <person name="Glass J.I."/>
            <person name="Rusch D."/>
            <person name="Podicherti R."/>
            <person name="Tsui H.-C.T."/>
            <person name="Winkler M.E."/>
        </authorList>
    </citation>
    <scope>NUCLEOTIDE SEQUENCE</scope>
</reference>
<feature type="non-terminal residue" evidence="8">
    <location>
        <position position="1"/>
    </location>
</feature>
<dbReference type="Gene3D" id="4.10.400.10">
    <property type="entry name" value="Low-density Lipoprotein Receptor"/>
    <property type="match status" value="2"/>
</dbReference>
<dbReference type="Pfam" id="PF00057">
    <property type="entry name" value="Ldl_recept_a"/>
    <property type="match status" value="2"/>
</dbReference>
<dbReference type="PRINTS" id="PR00261">
    <property type="entry name" value="LDLRECEPTOR"/>
</dbReference>
<dbReference type="PANTHER" id="PTHR24270">
    <property type="entry name" value="LOW-DENSITY LIPOPROTEIN RECEPTOR-RELATED"/>
    <property type="match status" value="1"/>
</dbReference>
<evidence type="ECO:0000313" key="8">
    <source>
        <dbReference type="EMBL" id="SVB25722.1"/>
    </source>
</evidence>
<organism evidence="8">
    <name type="scientific">marine metagenome</name>
    <dbReference type="NCBI Taxonomy" id="408172"/>
    <lineage>
        <taxon>unclassified sequences</taxon>
        <taxon>metagenomes</taxon>
        <taxon>ecological metagenomes</taxon>
    </lineage>
</organism>
<dbReference type="PROSITE" id="PS50068">
    <property type="entry name" value="LDLRA_2"/>
    <property type="match status" value="1"/>
</dbReference>
<keyword evidence="5" id="KW-0472">Membrane</keyword>
<dbReference type="InterPro" id="IPR002172">
    <property type="entry name" value="LDrepeatLR_classA_rpt"/>
</dbReference>
<keyword evidence="6" id="KW-1015">Disulfide bond</keyword>
<evidence type="ECO:0000256" key="6">
    <source>
        <dbReference type="ARBA" id="ARBA00023157"/>
    </source>
</evidence>
<feature type="region of interest" description="Disordered" evidence="7">
    <location>
        <begin position="404"/>
        <end position="428"/>
    </location>
</feature>
<evidence type="ECO:0000256" key="7">
    <source>
        <dbReference type="SAM" id="MobiDB-lite"/>
    </source>
</evidence>
<feature type="compositionally biased region" description="Polar residues" evidence="7">
    <location>
        <begin position="234"/>
        <end position="243"/>
    </location>
</feature>
<evidence type="ECO:0000256" key="3">
    <source>
        <dbReference type="ARBA" id="ARBA00022737"/>
    </source>
</evidence>
<keyword evidence="3" id="KW-0677">Repeat</keyword>
<dbReference type="AlphaFoldDB" id="A0A382CIT0"/>
<dbReference type="PANTHER" id="PTHR24270:SF8">
    <property type="entry name" value="LD11117P-RELATED"/>
    <property type="match status" value="1"/>
</dbReference>
<dbReference type="CDD" id="cd00112">
    <property type="entry name" value="LDLa"/>
    <property type="match status" value="2"/>
</dbReference>
<dbReference type="InterPro" id="IPR050685">
    <property type="entry name" value="LDLR"/>
</dbReference>
<accession>A0A382CIT0</accession>
<keyword evidence="4" id="KW-1133">Transmembrane helix</keyword>
<dbReference type="InterPro" id="IPR036055">
    <property type="entry name" value="LDL_receptor-like_sf"/>
</dbReference>
<dbReference type="EMBL" id="UINC01034609">
    <property type="protein sequence ID" value="SVB25722.1"/>
    <property type="molecule type" value="Genomic_DNA"/>
</dbReference>
<evidence type="ECO:0000256" key="4">
    <source>
        <dbReference type="ARBA" id="ARBA00022989"/>
    </source>
</evidence>